<dbReference type="PANTHER" id="PTHR31111:SF130">
    <property type="entry name" value="F-BOX ASSOCIATED UBIQUITINATION EFFECTOR FAMILY PROTEIN"/>
    <property type="match status" value="1"/>
</dbReference>
<protein>
    <recommendedName>
        <fullName evidence="1">F-box associated beta-propeller type 3 domain-containing protein</fullName>
    </recommendedName>
</protein>
<dbReference type="HOGENOM" id="CLU_027176_9_0_1"/>
<dbReference type="InterPro" id="IPR017451">
    <property type="entry name" value="F-box-assoc_interact_dom"/>
</dbReference>
<name>D7LEP7_ARALL</name>
<dbReference type="InterPro" id="IPR013187">
    <property type="entry name" value="F-box-assoc_dom_typ3"/>
</dbReference>
<dbReference type="Proteomes" id="UP000008694">
    <property type="component" value="Unassembled WGS sequence"/>
</dbReference>
<reference evidence="3" key="1">
    <citation type="journal article" date="2011" name="Nat. Genet.">
        <title>The Arabidopsis lyrata genome sequence and the basis of rapid genome size change.</title>
        <authorList>
            <person name="Hu T.T."/>
            <person name="Pattyn P."/>
            <person name="Bakker E.G."/>
            <person name="Cao J."/>
            <person name="Cheng J.-F."/>
            <person name="Clark R.M."/>
            <person name="Fahlgren N."/>
            <person name="Fawcett J.A."/>
            <person name="Grimwood J."/>
            <person name="Gundlach H."/>
            <person name="Haberer G."/>
            <person name="Hollister J.D."/>
            <person name="Ossowski S."/>
            <person name="Ottilar R.P."/>
            <person name="Salamov A.A."/>
            <person name="Schneeberger K."/>
            <person name="Spannagl M."/>
            <person name="Wang X."/>
            <person name="Yang L."/>
            <person name="Nasrallah M.E."/>
            <person name="Bergelson J."/>
            <person name="Carrington J.C."/>
            <person name="Gaut B.S."/>
            <person name="Schmutz J."/>
            <person name="Mayer K.F.X."/>
            <person name="Van de Peer Y."/>
            <person name="Grigoriev I.V."/>
            <person name="Nordborg M."/>
            <person name="Weigel D."/>
            <person name="Guo Y.-L."/>
        </authorList>
    </citation>
    <scope>NUCLEOTIDE SEQUENCE [LARGE SCALE GENOMIC DNA]</scope>
    <source>
        <strain evidence="3">cv. MN47</strain>
    </source>
</reference>
<evidence type="ECO:0000259" key="1">
    <source>
        <dbReference type="Pfam" id="PF08268"/>
    </source>
</evidence>
<evidence type="ECO:0000313" key="2">
    <source>
        <dbReference type="EMBL" id="EFH54923.1"/>
    </source>
</evidence>
<feature type="domain" description="F-box associated beta-propeller type 3" evidence="1">
    <location>
        <begin position="6"/>
        <end position="68"/>
    </location>
</feature>
<dbReference type="Pfam" id="PF08268">
    <property type="entry name" value="FBA_3"/>
    <property type="match status" value="2"/>
</dbReference>
<evidence type="ECO:0000313" key="3">
    <source>
        <dbReference type="Proteomes" id="UP000008694"/>
    </source>
</evidence>
<dbReference type="AlphaFoldDB" id="D7LEP7"/>
<dbReference type="EMBL" id="GL348716">
    <property type="protein sequence ID" value="EFH54923.1"/>
    <property type="molecule type" value="Genomic_DNA"/>
</dbReference>
<dbReference type="NCBIfam" id="TIGR01640">
    <property type="entry name" value="F_box_assoc_1"/>
    <property type="match status" value="1"/>
</dbReference>
<sequence>MRIGHNKDQRYFQYGYASGLIYLNGDSDDDRPVICNPNTGEYAILPYLKRYRKTYSFLVFEPIDKQFKYYLGDTSFWLNHDHDVESDYVIVCFDIRSETFTFFEIEGFCRLINYKGKLAVIYFEDDVDYQSFGYRKKNYVEADAINDLHVWVLEDMEKQEWSEYAYTWTDDIFFRRRHVSVAPATAFGEIVFSMCEYTPGQPFYVFYFNPEKNTLQRVEIQGFGEAFCSVYTFVDHVEDLNVNDLKILKPFNAPFVKKKESESDYSNLDYSDSE</sequence>
<proteinExistence type="predicted"/>
<dbReference type="PANTHER" id="PTHR31111">
    <property type="entry name" value="BNAA05G37150D PROTEIN-RELATED"/>
    <property type="match status" value="1"/>
</dbReference>
<dbReference type="Gramene" id="fgenesh1_pg.C_scaffold_4000215">
    <property type="protein sequence ID" value="fgenesh1_pg.C_scaffold_4000215"/>
    <property type="gene ID" value="fgenesh1_pg.C_scaffold_4000215"/>
</dbReference>
<gene>
    <name evidence="2" type="ORF">ARALYDRAFT_343873</name>
</gene>
<organism evidence="3">
    <name type="scientific">Arabidopsis lyrata subsp. lyrata</name>
    <name type="common">Lyre-leaved rock-cress</name>
    <dbReference type="NCBI Taxonomy" id="81972"/>
    <lineage>
        <taxon>Eukaryota</taxon>
        <taxon>Viridiplantae</taxon>
        <taxon>Streptophyta</taxon>
        <taxon>Embryophyta</taxon>
        <taxon>Tracheophyta</taxon>
        <taxon>Spermatophyta</taxon>
        <taxon>Magnoliopsida</taxon>
        <taxon>eudicotyledons</taxon>
        <taxon>Gunneridae</taxon>
        <taxon>Pentapetalae</taxon>
        <taxon>rosids</taxon>
        <taxon>malvids</taxon>
        <taxon>Brassicales</taxon>
        <taxon>Brassicaceae</taxon>
        <taxon>Camelineae</taxon>
        <taxon>Arabidopsis</taxon>
    </lineage>
</organism>
<feature type="domain" description="F-box associated beta-propeller type 3" evidence="1">
    <location>
        <begin position="83"/>
        <end position="237"/>
    </location>
</feature>
<keyword evidence="3" id="KW-1185">Reference proteome</keyword>
<accession>D7LEP7</accession>